<sequence length="1013" mass="110648">MRLSRLADARASSMLGASAIVIPWQRSQSRYTTQRGGTIEYAEKLLSIFILAPFAGSLIAIFFPSDQRGATAWFAGAIALICFLVTAGLYPFVASGRVLRYQLDWIPELGLNFTLRMDGFAWLFSALITAIGVLVVLYARYYMAEEDPVPRFFALFLAFMGSMLGIVLSGNLILLAVFWELTSIVSFLLIGYWHHNAHARDGARMALTITGMGGLCMLVGLLLIGRIVGSYDLDAVLASGDAIRNHPLYEAVLVLVLLGALTKSAQFPFHFWLPHAMAAPTPVSAYLHSATMVKAGVFLLARLWPVMAGTEAWFWIVGLAGLTTLLLGAYFAIFQQDLKGLLAYSTISHLGLITVLLSLGSPLAAVAAVFHIVNHATFKASLFMAAGIIDHESGTRDMRKLSGLFHYMPITATLAMVASAAMAGVPLLNGFLSKEMFFAEAIETHRANALDTMTPYVATVASMFAVTYSLRFIHSVFFGPPPVDLPKKPHEAARWMRAPVDFLVLACLVVGIIPAQTIGPFLHTAVISILGDRTPYYSLAVWHGWNIPLIMSFVALTGGVGLYFLMRSYLATSVEGPPVFRLLQGQRIFERVLVTLSWKWARSLEQRLGTRRLQPQMRLVVFLALVAGAAPLVAGGFQLPRLLIRGVDPAFALLWAVGITCAVGSAYQAKFHRLASLVLLGGAGLVTCITFVWLSAPDLALTQLLVEIVTTVLILLGLRWLPKRIEEPVQAEDISLKVRFRRLRDFLLAILAGGGVMLIAYTVMTRPLPETIASYFLARAYQEGGGTNVVNVILVDFRGFDTLGEIAVLCIVALTVFALLLRFRPQADSLETPEQQRVQNAFDHDHPHRDAGDSAAEYIFVPSVIMRWMFPVTGMLAAYLFLRGHDLPGGGFAAGIAMSIGFILQYMSGGTRWVEERLRIHPLRWMSIGLLVAATTGIGSWLFGYPFLTSHAQYATLPIIGKFPLASAILFDLGVFSLVLGATVLMLIALAHQSIRAPRAQVRAARAEKEAAE</sequence>
<dbReference type="NCBIfam" id="NF009288">
    <property type="entry name" value="PRK12648.1"/>
    <property type="match status" value="1"/>
</dbReference>
<feature type="transmembrane region" description="Helical" evidence="11">
    <location>
        <begin position="248"/>
        <end position="273"/>
    </location>
</feature>
<evidence type="ECO:0000256" key="5">
    <source>
        <dbReference type="ARBA" id="ARBA00022692"/>
    </source>
</evidence>
<dbReference type="NCBIfam" id="TIGR00943">
    <property type="entry name" value="2a6301s02"/>
    <property type="match status" value="1"/>
</dbReference>
<dbReference type="PANTHER" id="PTHR43373:SF1">
    <property type="entry name" value="NA(+)_H(+) ANTIPORTER SUBUNIT A"/>
    <property type="match status" value="1"/>
</dbReference>
<feature type="transmembrane region" description="Helical" evidence="11">
    <location>
        <begin position="649"/>
        <end position="667"/>
    </location>
</feature>
<feature type="transmembrane region" description="Helical" evidence="11">
    <location>
        <begin position="312"/>
        <end position="334"/>
    </location>
</feature>
<evidence type="ECO:0000256" key="1">
    <source>
        <dbReference type="ARBA" id="ARBA00004651"/>
    </source>
</evidence>
<dbReference type="Pfam" id="PF00662">
    <property type="entry name" value="Proton_antipo_N"/>
    <property type="match status" value="1"/>
</dbReference>
<evidence type="ECO:0000256" key="9">
    <source>
        <dbReference type="ARBA" id="ARBA00023136"/>
    </source>
</evidence>
<dbReference type="InterPro" id="IPR007182">
    <property type="entry name" value="MnhB"/>
</dbReference>
<keyword evidence="4" id="KW-1003">Cell membrane</keyword>
<keyword evidence="2" id="KW-0813">Transport</keyword>
<dbReference type="InterPro" id="IPR025383">
    <property type="entry name" value="MrpA_C/MbhD"/>
</dbReference>
<evidence type="ECO:0000256" key="11">
    <source>
        <dbReference type="SAM" id="Phobius"/>
    </source>
</evidence>
<feature type="transmembrane region" description="Helical" evidence="11">
    <location>
        <begin position="70"/>
        <end position="93"/>
    </location>
</feature>
<evidence type="ECO:0000259" key="16">
    <source>
        <dbReference type="Pfam" id="PF20501"/>
    </source>
</evidence>
<feature type="transmembrane region" description="Helical" evidence="11">
    <location>
        <begin position="45"/>
        <end position="63"/>
    </location>
</feature>
<feature type="transmembrane region" description="Helical" evidence="11">
    <location>
        <begin position="119"/>
        <end position="139"/>
    </location>
</feature>
<evidence type="ECO:0000256" key="4">
    <source>
        <dbReference type="ARBA" id="ARBA00022475"/>
    </source>
</evidence>
<feature type="domain" description="NADH-Ubiquinone oxidoreductase (complex I) chain 5 N-terminal" evidence="13">
    <location>
        <begin position="108"/>
        <end position="153"/>
    </location>
</feature>
<feature type="transmembrane region" description="Helical" evidence="11">
    <location>
        <begin position="410"/>
        <end position="428"/>
    </location>
</feature>
<evidence type="ECO:0000259" key="15">
    <source>
        <dbReference type="Pfam" id="PF13244"/>
    </source>
</evidence>
<dbReference type="InterPro" id="IPR005281">
    <property type="entry name" value="CPA3_sub_B"/>
</dbReference>
<feature type="transmembrane region" description="Helical" evidence="11">
    <location>
        <begin position="858"/>
        <end position="881"/>
    </location>
</feature>
<evidence type="ECO:0000256" key="6">
    <source>
        <dbReference type="ARBA" id="ARBA00022781"/>
    </source>
</evidence>
<feature type="domain" description="MrpA C-terminal/MbhD" evidence="15">
    <location>
        <begin position="659"/>
        <end position="723"/>
    </location>
</feature>
<feature type="transmembrane region" description="Helical" evidence="11">
    <location>
        <begin position="887"/>
        <end position="907"/>
    </location>
</feature>
<keyword evidence="8" id="KW-0406">Ion transport</keyword>
<evidence type="ECO:0000256" key="7">
    <source>
        <dbReference type="ARBA" id="ARBA00022989"/>
    </source>
</evidence>
<dbReference type="NCBIfam" id="TIGR00940">
    <property type="entry name" value="2a6301s01"/>
    <property type="match status" value="1"/>
</dbReference>
<feature type="domain" description="NADH:quinone oxidoreductase/Mrp antiporter transmembrane" evidence="12">
    <location>
        <begin position="169"/>
        <end position="445"/>
    </location>
</feature>
<comment type="subcellular location">
    <subcellularLocation>
        <location evidence="1">Cell membrane</location>
        <topology evidence="1">Multi-pass membrane protein</topology>
    </subcellularLocation>
    <subcellularLocation>
        <location evidence="10">Membrane</location>
        <topology evidence="10">Multi-pass membrane protein</topology>
    </subcellularLocation>
</comment>
<gene>
    <name evidence="17" type="ORF">PYH38_002559</name>
</gene>
<dbReference type="Pfam" id="PF04039">
    <property type="entry name" value="MnhB"/>
    <property type="match status" value="1"/>
</dbReference>
<organism evidence="17 18">
    <name type="scientific">Sinorhizobium numidicum</name>
    <dbReference type="NCBI Taxonomy" id="680248"/>
    <lineage>
        <taxon>Bacteria</taxon>
        <taxon>Pseudomonadati</taxon>
        <taxon>Pseudomonadota</taxon>
        <taxon>Alphaproteobacteria</taxon>
        <taxon>Hyphomicrobiales</taxon>
        <taxon>Rhizobiaceae</taxon>
        <taxon>Sinorhizobium/Ensifer group</taxon>
        <taxon>Sinorhizobium</taxon>
    </lineage>
</organism>
<feature type="domain" description="Na+/H+ antiporter MnhB subunit-related protein" evidence="14">
    <location>
        <begin position="862"/>
        <end position="984"/>
    </location>
</feature>
<evidence type="ECO:0000259" key="14">
    <source>
        <dbReference type="Pfam" id="PF04039"/>
    </source>
</evidence>
<feature type="transmembrane region" description="Helical" evidence="11">
    <location>
        <begin position="968"/>
        <end position="991"/>
    </location>
</feature>
<feature type="transmembrane region" description="Helical" evidence="11">
    <location>
        <begin position="542"/>
        <end position="565"/>
    </location>
</feature>
<dbReference type="Pfam" id="PF00361">
    <property type="entry name" value="Proton_antipo_M"/>
    <property type="match status" value="1"/>
</dbReference>
<accession>A0ABY8CYT2</accession>
<feature type="transmembrane region" description="Helical" evidence="11">
    <location>
        <begin position="746"/>
        <end position="764"/>
    </location>
</feature>
<evidence type="ECO:0000256" key="2">
    <source>
        <dbReference type="ARBA" id="ARBA00022448"/>
    </source>
</evidence>
<evidence type="ECO:0000256" key="3">
    <source>
        <dbReference type="ARBA" id="ARBA00022449"/>
    </source>
</evidence>
<dbReference type="InterPro" id="IPR046806">
    <property type="entry name" value="MrpA_C/MbhE"/>
</dbReference>
<feature type="transmembrane region" description="Helical" evidence="11">
    <location>
        <begin position="174"/>
        <end position="193"/>
    </location>
</feature>
<keyword evidence="7 11" id="KW-1133">Transmembrane helix</keyword>
<feature type="transmembrane region" description="Helical" evidence="11">
    <location>
        <begin position="285"/>
        <end position="306"/>
    </location>
</feature>
<evidence type="ECO:0000256" key="8">
    <source>
        <dbReference type="ARBA" id="ARBA00023065"/>
    </source>
</evidence>
<dbReference type="Pfam" id="PF13244">
    <property type="entry name" value="MbhD"/>
    <property type="match status" value="1"/>
</dbReference>
<feature type="domain" description="MrpA C-terminal/MbhE" evidence="16">
    <location>
        <begin position="741"/>
        <end position="837"/>
    </location>
</feature>
<evidence type="ECO:0000259" key="13">
    <source>
        <dbReference type="Pfam" id="PF00662"/>
    </source>
</evidence>
<evidence type="ECO:0000313" key="17">
    <source>
        <dbReference type="EMBL" id="WEX83754.1"/>
    </source>
</evidence>
<dbReference type="PANTHER" id="PTHR43373">
    <property type="entry name" value="NA(+)/H(+) ANTIPORTER SUBUNIT"/>
    <property type="match status" value="1"/>
</dbReference>
<feature type="transmembrane region" description="Helical" evidence="11">
    <location>
        <begin position="619"/>
        <end position="637"/>
    </location>
</feature>
<keyword evidence="18" id="KW-1185">Reference proteome</keyword>
<feature type="transmembrane region" description="Helical" evidence="11">
    <location>
        <begin position="674"/>
        <end position="694"/>
    </location>
</feature>
<dbReference type="PRINTS" id="PR01434">
    <property type="entry name" value="NADHDHGNASE5"/>
</dbReference>
<dbReference type="InterPro" id="IPR001750">
    <property type="entry name" value="ND/Mrp_TM"/>
</dbReference>
<feature type="transmembrane region" description="Helical" evidence="11">
    <location>
        <begin position="806"/>
        <end position="823"/>
    </location>
</feature>
<feature type="transmembrane region" description="Helical" evidence="11">
    <location>
        <begin position="456"/>
        <end position="479"/>
    </location>
</feature>
<proteinExistence type="predicted"/>
<dbReference type="EMBL" id="CP120371">
    <property type="protein sequence ID" value="WEX83754.1"/>
    <property type="molecule type" value="Genomic_DNA"/>
</dbReference>
<dbReference type="InterPro" id="IPR001516">
    <property type="entry name" value="Proton_antipo_N"/>
</dbReference>
<evidence type="ECO:0000256" key="10">
    <source>
        <dbReference type="RuleBase" id="RU000320"/>
    </source>
</evidence>
<evidence type="ECO:0000259" key="12">
    <source>
        <dbReference type="Pfam" id="PF00361"/>
    </source>
</evidence>
<reference evidence="17 18" key="1">
    <citation type="submission" date="2023-03" db="EMBL/GenBank/DDBJ databases">
        <authorList>
            <person name="Kaur S."/>
            <person name="Espinosa-Saiz D."/>
            <person name="Velazquez E."/>
            <person name="Menendez E."/>
            <person name="diCenzo G.C."/>
        </authorList>
    </citation>
    <scope>NUCLEOTIDE SEQUENCE [LARGE SCALE GENOMIC DNA]</scope>
    <source>
        <strain evidence="17 18">LMG 27395</strain>
    </source>
</reference>
<protein>
    <submittedName>
        <fullName evidence="17">Monovalent cation/H+ antiporter subunit A</fullName>
    </submittedName>
</protein>
<evidence type="ECO:0000313" key="18">
    <source>
        <dbReference type="Proteomes" id="UP001235547"/>
    </source>
</evidence>
<feature type="transmembrane region" description="Helical" evidence="11">
    <location>
        <begin position="151"/>
        <end position="168"/>
    </location>
</feature>
<name>A0ABY8CYT2_9HYPH</name>
<feature type="transmembrane region" description="Helical" evidence="11">
    <location>
        <begin position="700"/>
        <end position="721"/>
    </location>
</feature>
<dbReference type="Pfam" id="PF20501">
    <property type="entry name" value="MbhE"/>
    <property type="match status" value="1"/>
</dbReference>
<feature type="transmembrane region" description="Helical" evidence="11">
    <location>
        <begin position="500"/>
        <end position="522"/>
    </location>
</feature>
<keyword evidence="3" id="KW-0050">Antiport</keyword>
<dbReference type="Proteomes" id="UP001235547">
    <property type="component" value="Chromosome 1"/>
</dbReference>
<keyword evidence="9 11" id="KW-0472">Membrane</keyword>
<dbReference type="InterPro" id="IPR005663">
    <property type="entry name" value="MrpA/MnhA1/PhaAB"/>
</dbReference>
<keyword evidence="6" id="KW-0375">Hydrogen ion transport</keyword>
<keyword evidence="5 10" id="KW-0812">Transmembrane</keyword>
<dbReference type="InterPro" id="IPR050616">
    <property type="entry name" value="CPA3_Na-H_Antiporter_A"/>
</dbReference>
<feature type="transmembrane region" description="Helical" evidence="11">
    <location>
        <begin position="205"/>
        <end position="228"/>
    </location>
</feature>
<feature type="transmembrane region" description="Helical" evidence="11">
    <location>
        <begin position="928"/>
        <end position="948"/>
    </location>
</feature>